<keyword evidence="6" id="KW-1185">Reference proteome</keyword>
<dbReference type="KEGG" id="bsed:DN745_02605"/>
<dbReference type="InterPro" id="IPR004843">
    <property type="entry name" value="Calcineurin-like_PHP"/>
</dbReference>
<evidence type="ECO:0000313" key="6">
    <source>
        <dbReference type="Proteomes" id="UP000249799"/>
    </source>
</evidence>
<sequence length="320" mass="35576">MRWIHTRDFSIQQQAKCRECGADHYLYIPYCRRCKTPKITDTGEVDLSRAFAHKLAGAVRIAHLTDLHIGSGSNEIRCFRRWLCHLKQAAVDVVVVSGDLVHVPGDRYNLEHARRLLEDCGMAWCVVPGNHDVIQPDGEGAFYDVFGQYPRVEMHAGVEFVLVDSMAGLPVEQRATLEKIVRIGSNCYTEGMLGQVQLSQLADQLGSSGAARARVGVLHHHVSYQAAEAVVAQLPWIREDHVGTMKALFDADAFLSLARAQNIGVMLHGHHHRFQRPGTRRGHILVMNGGSSTLGERVNYVRVIDLLGETRVVHLLGLAN</sequence>
<dbReference type="RefSeq" id="WP_111331902.1">
    <property type="nucleotide sequence ID" value="NZ_CP030032.1"/>
</dbReference>
<gene>
    <name evidence="5" type="ORF">DN745_02605</name>
</gene>
<dbReference type="Gene3D" id="3.60.21.10">
    <property type="match status" value="1"/>
</dbReference>
<protein>
    <submittedName>
        <fullName evidence="5">Uncharacterized protein</fullName>
    </submittedName>
</protein>
<keyword evidence="1" id="KW-0479">Metal-binding</keyword>
<keyword evidence="3" id="KW-0408">Iron</keyword>
<dbReference type="GO" id="GO:0046872">
    <property type="term" value="F:metal ion binding"/>
    <property type="evidence" value="ECO:0007669"/>
    <property type="project" value="UniProtKB-KW"/>
</dbReference>
<organism evidence="5 6">
    <name type="scientific">Bradymonas sediminis</name>
    <dbReference type="NCBI Taxonomy" id="1548548"/>
    <lineage>
        <taxon>Bacteria</taxon>
        <taxon>Deltaproteobacteria</taxon>
        <taxon>Bradymonadales</taxon>
        <taxon>Bradymonadaceae</taxon>
        <taxon>Bradymonas</taxon>
    </lineage>
</organism>
<evidence type="ECO:0000256" key="2">
    <source>
        <dbReference type="ARBA" id="ARBA00022801"/>
    </source>
</evidence>
<keyword evidence="2" id="KW-0378">Hydrolase</keyword>
<reference evidence="5 6" key="1">
    <citation type="submission" date="2018-06" db="EMBL/GenBank/DDBJ databases">
        <title>Lujinxingia sediminis gen. nov. sp. nov., a new facultative anaerobic member of the class Deltaproteobacteria, and proposal of Lujinxingaceae fam. nov.</title>
        <authorList>
            <person name="Guo L.-Y."/>
            <person name="Li C.-M."/>
            <person name="Wang S."/>
            <person name="Du Z.-J."/>
        </authorList>
    </citation>
    <scope>NUCLEOTIDE SEQUENCE [LARGE SCALE GENOMIC DNA]</scope>
    <source>
        <strain evidence="5 6">FA350</strain>
    </source>
</reference>
<dbReference type="Proteomes" id="UP000249799">
    <property type="component" value="Chromosome"/>
</dbReference>
<dbReference type="PANTHER" id="PTHR42988">
    <property type="entry name" value="PHOSPHOHYDROLASE"/>
    <property type="match status" value="1"/>
</dbReference>
<dbReference type="SUPFAM" id="SSF56300">
    <property type="entry name" value="Metallo-dependent phosphatases"/>
    <property type="match status" value="1"/>
</dbReference>
<dbReference type="Pfam" id="PF00149">
    <property type="entry name" value="Metallophos"/>
    <property type="match status" value="1"/>
</dbReference>
<evidence type="ECO:0000256" key="4">
    <source>
        <dbReference type="ARBA" id="ARBA00025742"/>
    </source>
</evidence>
<dbReference type="AlphaFoldDB" id="A0A2Z4FHV3"/>
<evidence type="ECO:0000256" key="1">
    <source>
        <dbReference type="ARBA" id="ARBA00022723"/>
    </source>
</evidence>
<dbReference type="InterPro" id="IPR050884">
    <property type="entry name" value="CNP_phosphodiesterase-III"/>
</dbReference>
<dbReference type="PANTHER" id="PTHR42988:SF2">
    <property type="entry name" value="CYCLIC NUCLEOTIDE PHOSPHODIESTERASE CBUA0032-RELATED"/>
    <property type="match status" value="1"/>
</dbReference>
<evidence type="ECO:0000256" key="3">
    <source>
        <dbReference type="ARBA" id="ARBA00023004"/>
    </source>
</evidence>
<dbReference type="InterPro" id="IPR029052">
    <property type="entry name" value="Metallo-depent_PP-like"/>
</dbReference>
<proteinExistence type="inferred from homology"/>
<accession>A0A2Z4FHV3</accession>
<dbReference type="GO" id="GO:0016787">
    <property type="term" value="F:hydrolase activity"/>
    <property type="evidence" value="ECO:0007669"/>
    <property type="project" value="UniProtKB-KW"/>
</dbReference>
<comment type="similarity">
    <text evidence="4">Belongs to the cyclic nucleotide phosphodiesterase class-III family.</text>
</comment>
<dbReference type="OrthoDB" id="9794568at2"/>
<evidence type="ECO:0000313" key="5">
    <source>
        <dbReference type="EMBL" id="AWV88288.1"/>
    </source>
</evidence>
<dbReference type="EMBL" id="CP030032">
    <property type="protein sequence ID" value="AWV88288.1"/>
    <property type="molecule type" value="Genomic_DNA"/>
</dbReference>
<name>A0A2Z4FHV3_9DELT</name>